<sequence>MRMRQHELSTAFGSLFVLALIGQSITGPIEFNEKEASHGAPPVGWGEFITSSEFVVDVAENRQYEYLQLFLFILATIWLVQKGSPESKKPGEEGLGTDEEQLVGEHARPDSPKWAKAAD</sequence>
<feature type="region of interest" description="Disordered" evidence="1">
    <location>
        <begin position="84"/>
        <end position="119"/>
    </location>
</feature>
<proteinExistence type="predicted"/>
<gene>
    <name evidence="2" type="ORF">GCM10011372_21400</name>
</gene>
<feature type="compositionally biased region" description="Basic and acidic residues" evidence="1">
    <location>
        <begin position="103"/>
        <end position="119"/>
    </location>
</feature>
<evidence type="ECO:0000313" key="3">
    <source>
        <dbReference type="Proteomes" id="UP000636956"/>
    </source>
</evidence>
<name>A0A917PKU0_9MICO</name>
<evidence type="ECO:0000256" key="1">
    <source>
        <dbReference type="SAM" id="MobiDB-lite"/>
    </source>
</evidence>
<dbReference type="EMBL" id="BMMD01000011">
    <property type="protein sequence ID" value="GGJ82839.1"/>
    <property type="molecule type" value="Genomic_DNA"/>
</dbReference>
<reference evidence="2" key="1">
    <citation type="journal article" date="2014" name="Int. J. Syst. Evol. Microbiol.">
        <title>Complete genome sequence of Corynebacterium casei LMG S-19264T (=DSM 44701T), isolated from a smear-ripened cheese.</title>
        <authorList>
            <consortium name="US DOE Joint Genome Institute (JGI-PGF)"/>
            <person name="Walter F."/>
            <person name="Albersmeier A."/>
            <person name="Kalinowski J."/>
            <person name="Ruckert C."/>
        </authorList>
    </citation>
    <scope>NUCLEOTIDE SEQUENCE</scope>
    <source>
        <strain evidence="2">CGMCC 1.8984</strain>
    </source>
</reference>
<dbReference type="Pfam" id="PF20554">
    <property type="entry name" value="DUF6766"/>
    <property type="match status" value="1"/>
</dbReference>
<comment type="caution">
    <text evidence="2">The sequence shown here is derived from an EMBL/GenBank/DDBJ whole genome shotgun (WGS) entry which is preliminary data.</text>
</comment>
<protein>
    <submittedName>
        <fullName evidence="2">Uncharacterized protein</fullName>
    </submittedName>
</protein>
<organism evidence="2 3">
    <name type="scientific">Agromyces bauzanensis</name>
    <dbReference type="NCBI Taxonomy" id="1308924"/>
    <lineage>
        <taxon>Bacteria</taxon>
        <taxon>Bacillati</taxon>
        <taxon>Actinomycetota</taxon>
        <taxon>Actinomycetes</taxon>
        <taxon>Micrococcales</taxon>
        <taxon>Microbacteriaceae</taxon>
        <taxon>Agromyces</taxon>
    </lineage>
</organism>
<reference evidence="2" key="2">
    <citation type="submission" date="2020-09" db="EMBL/GenBank/DDBJ databases">
        <authorList>
            <person name="Sun Q."/>
            <person name="Zhou Y."/>
        </authorList>
    </citation>
    <scope>NUCLEOTIDE SEQUENCE</scope>
    <source>
        <strain evidence="2">CGMCC 1.8984</strain>
    </source>
</reference>
<dbReference type="AlphaFoldDB" id="A0A917PKU0"/>
<accession>A0A917PKU0</accession>
<evidence type="ECO:0000313" key="2">
    <source>
        <dbReference type="EMBL" id="GGJ82839.1"/>
    </source>
</evidence>
<dbReference type="InterPro" id="IPR046657">
    <property type="entry name" value="DUF6766"/>
</dbReference>
<dbReference type="Proteomes" id="UP000636956">
    <property type="component" value="Unassembled WGS sequence"/>
</dbReference>
<keyword evidence="3" id="KW-1185">Reference proteome</keyword>